<gene>
    <name evidence="1" type="ORF">VUQ07_05740</name>
</gene>
<dbReference type="RefSeq" id="WP_347299000.1">
    <property type="nucleotide sequence ID" value="NZ_CP142436.1"/>
</dbReference>
<reference evidence="1" key="1">
    <citation type="submission" date="2023-12" db="EMBL/GenBank/DDBJ databases">
        <title>Dolosigranulum savutii sp. nov. isolated from human upper respiratory samples collected in Botswana.</title>
        <authorList>
            <person name="Kelly M.S."/>
        </authorList>
    </citation>
    <scope>NUCLEOTIDE SEQUENCE</scope>
    <source>
        <strain evidence="1">MSK211</strain>
    </source>
</reference>
<accession>A0AB74U3K7</accession>
<organism evidence="1">
    <name type="scientific">Dolosigranulum savutiense</name>
    <dbReference type="NCBI Taxonomy" id="3110288"/>
    <lineage>
        <taxon>Bacteria</taxon>
        <taxon>Bacillati</taxon>
        <taxon>Bacillota</taxon>
        <taxon>Bacilli</taxon>
        <taxon>Lactobacillales</taxon>
        <taxon>Carnobacteriaceae</taxon>
        <taxon>Dolosigranulum</taxon>
    </lineage>
</organism>
<sequence length="63" mass="7041">MGYRVLVETFDAVLLSDISIMTDIYTIIIVRMREYGICSVGLGTSRNLYDAFYKSMGEAMGSC</sequence>
<name>A0AB74U3K7_9LACT</name>
<evidence type="ECO:0000313" key="1">
    <source>
        <dbReference type="EMBL" id="XBC50769.1"/>
    </source>
</evidence>
<dbReference type="AlphaFoldDB" id="A0AB74U3K7"/>
<proteinExistence type="predicted"/>
<dbReference type="EMBL" id="CP142436">
    <property type="protein sequence ID" value="XBC50769.1"/>
    <property type="molecule type" value="Genomic_DNA"/>
</dbReference>
<protein>
    <submittedName>
        <fullName evidence="1">Uncharacterized protein</fullName>
    </submittedName>
</protein>